<dbReference type="AlphaFoldDB" id="A0A6A5Y557"/>
<proteinExistence type="predicted"/>
<name>A0A6A5Y557_9PLEO</name>
<feature type="compositionally biased region" description="Polar residues" evidence="1">
    <location>
        <begin position="137"/>
        <end position="148"/>
    </location>
</feature>
<dbReference type="EMBL" id="ML978067">
    <property type="protein sequence ID" value="KAF2019981.1"/>
    <property type="molecule type" value="Genomic_DNA"/>
</dbReference>
<evidence type="ECO:0000256" key="1">
    <source>
        <dbReference type="SAM" id="MobiDB-lite"/>
    </source>
</evidence>
<feature type="region of interest" description="Disordered" evidence="1">
    <location>
        <begin position="118"/>
        <end position="148"/>
    </location>
</feature>
<dbReference type="Proteomes" id="UP000799778">
    <property type="component" value="Unassembled WGS sequence"/>
</dbReference>
<dbReference type="OrthoDB" id="75754at2759"/>
<sequence length="148" mass="16011">MGHSHRRISLGAKGRATEFASKKRKPESNNTNGYGVANGAAPAADDKAILFDSTTKAWKIDPAVSFSIPQRKKLTLELVSGKGGGVRTIGASGSVEFSVAWKDVDISNVLSTCSRKRKAPAQFHRSPIPRRQREPTTENINLPLQNLS</sequence>
<keyword evidence="3" id="KW-1185">Reference proteome</keyword>
<evidence type="ECO:0000313" key="3">
    <source>
        <dbReference type="Proteomes" id="UP000799778"/>
    </source>
</evidence>
<evidence type="ECO:0000313" key="2">
    <source>
        <dbReference type="EMBL" id="KAF2019981.1"/>
    </source>
</evidence>
<dbReference type="GeneID" id="54290355"/>
<organism evidence="2 3">
    <name type="scientific">Aaosphaeria arxii CBS 175.79</name>
    <dbReference type="NCBI Taxonomy" id="1450172"/>
    <lineage>
        <taxon>Eukaryota</taxon>
        <taxon>Fungi</taxon>
        <taxon>Dikarya</taxon>
        <taxon>Ascomycota</taxon>
        <taxon>Pezizomycotina</taxon>
        <taxon>Dothideomycetes</taxon>
        <taxon>Pleosporomycetidae</taxon>
        <taxon>Pleosporales</taxon>
        <taxon>Pleosporales incertae sedis</taxon>
        <taxon>Aaosphaeria</taxon>
    </lineage>
</organism>
<reference evidence="2" key="1">
    <citation type="journal article" date="2020" name="Stud. Mycol.">
        <title>101 Dothideomycetes genomes: a test case for predicting lifestyles and emergence of pathogens.</title>
        <authorList>
            <person name="Haridas S."/>
            <person name="Albert R."/>
            <person name="Binder M."/>
            <person name="Bloem J."/>
            <person name="Labutti K."/>
            <person name="Salamov A."/>
            <person name="Andreopoulos B."/>
            <person name="Baker S."/>
            <person name="Barry K."/>
            <person name="Bills G."/>
            <person name="Bluhm B."/>
            <person name="Cannon C."/>
            <person name="Castanera R."/>
            <person name="Culley D."/>
            <person name="Daum C."/>
            <person name="Ezra D."/>
            <person name="Gonzalez J."/>
            <person name="Henrissat B."/>
            <person name="Kuo A."/>
            <person name="Liang C."/>
            <person name="Lipzen A."/>
            <person name="Lutzoni F."/>
            <person name="Magnuson J."/>
            <person name="Mondo S."/>
            <person name="Nolan M."/>
            <person name="Ohm R."/>
            <person name="Pangilinan J."/>
            <person name="Park H.-J."/>
            <person name="Ramirez L."/>
            <person name="Alfaro M."/>
            <person name="Sun H."/>
            <person name="Tritt A."/>
            <person name="Yoshinaga Y."/>
            <person name="Zwiers L.-H."/>
            <person name="Turgeon B."/>
            <person name="Goodwin S."/>
            <person name="Spatafora J."/>
            <person name="Crous P."/>
            <person name="Grigoriev I."/>
        </authorList>
    </citation>
    <scope>NUCLEOTIDE SEQUENCE</scope>
    <source>
        <strain evidence="2">CBS 175.79</strain>
    </source>
</reference>
<feature type="region of interest" description="Disordered" evidence="1">
    <location>
        <begin position="1"/>
        <end position="39"/>
    </location>
</feature>
<gene>
    <name evidence="2" type="ORF">BU24DRAFT_477073</name>
</gene>
<dbReference type="RefSeq" id="XP_033388320.1">
    <property type="nucleotide sequence ID" value="XM_033532958.1"/>
</dbReference>
<accession>A0A6A5Y557</accession>
<protein>
    <submittedName>
        <fullName evidence="2">Uncharacterized protein</fullName>
    </submittedName>
</protein>